<dbReference type="PROSITE" id="PS01124">
    <property type="entry name" value="HTH_ARAC_FAMILY_2"/>
    <property type="match status" value="1"/>
</dbReference>
<dbReference type="Pfam" id="PF12625">
    <property type="entry name" value="Arabinose_bd"/>
    <property type="match status" value="1"/>
</dbReference>
<dbReference type="InterPro" id="IPR032687">
    <property type="entry name" value="AraC-type_N"/>
</dbReference>
<keyword evidence="1" id="KW-0805">Transcription regulation</keyword>
<evidence type="ECO:0000313" key="5">
    <source>
        <dbReference type="EMBL" id="EDM75289.1"/>
    </source>
</evidence>
<dbReference type="eggNOG" id="COG2207">
    <property type="taxonomic scope" value="Bacteria"/>
</dbReference>
<evidence type="ECO:0000259" key="4">
    <source>
        <dbReference type="PROSITE" id="PS01124"/>
    </source>
</evidence>
<dbReference type="GO" id="GO:0003700">
    <property type="term" value="F:DNA-binding transcription factor activity"/>
    <property type="evidence" value="ECO:0007669"/>
    <property type="project" value="InterPro"/>
</dbReference>
<sequence>MILSVSSRAFVDACEQLGLDVPALLREAEIDEAVLRDPDGRLPTPAVRRLWTIALARSGDPDLALHASEALPFGAYRVIDFLVANAPTVGVGLAKLAEYFPIINPAVRLHLKLEGARARFVMVPELRGTVGRQYAEYVLCTCLLRTRIATGVDFPVAVVNFEHAAPPSVAEHERIFGCPVRFGRSSSEWVMDHAWLERPVVQANRELFSVLDKHARLLTERVPASPLLERLREDLLERLHGGVPTLSEVAAGLAMSPRTLQRQLAAQGLSFSEALDGARREVAVAALEQGALSVGEVGFLLGFATQASFSRAFKRWTGRTPSDWRSRAQGA</sequence>
<dbReference type="InterPro" id="IPR020449">
    <property type="entry name" value="Tscrpt_reg_AraC-type_HTH"/>
</dbReference>
<dbReference type="Pfam" id="PF12833">
    <property type="entry name" value="HTH_18"/>
    <property type="match status" value="1"/>
</dbReference>
<dbReference type="PRINTS" id="PR00032">
    <property type="entry name" value="HTHARAC"/>
</dbReference>
<dbReference type="STRING" id="391625.PPSIR1_25966"/>
<keyword evidence="3" id="KW-0804">Transcription</keyword>
<dbReference type="EMBL" id="ABCS01000096">
    <property type="protein sequence ID" value="EDM75289.1"/>
    <property type="molecule type" value="Genomic_DNA"/>
</dbReference>
<keyword evidence="2 5" id="KW-0238">DNA-binding</keyword>
<evidence type="ECO:0000256" key="1">
    <source>
        <dbReference type="ARBA" id="ARBA00023015"/>
    </source>
</evidence>
<dbReference type="InterPro" id="IPR018060">
    <property type="entry name" value="HTH_AraC"/>
</dbReference>
<dbReference type="Proteomes" id="UP000005801">
    <property type="component" value="Unassembled WGS sequence"/>
</dbReference>
<dbReference type="PANTHER" id="PTHR47894:SF1">
    <property type="entry name" value="HTH-TYPE TRANSCRIPTIONAL REGULATOR VQSM"/>
    <property type="match status" value="1"/>
</dbReference>
<accession>A6GFN8</accession>
<dbReference type="GO" id="GO:0005829">
    <property type="term" value="C:cytosol"/>
    <property type="evidence" value="ECO:0007669"/>
    <property type="project" value="TreeGrafter"/>
</dbReference>
<dbReference type="InterPro" id="IPR009057">
    <property type="entry name" value="Homeodomain-like_sf"/>
</dbReference>
<reference evidence="5 6" key="1">
    <citation type="submission" date="2007-06" db="EMBL/GenBank/DDBJ databases">
        <authorList>
            <person name="Shimkets L."/>
            <person name="Ferriera S."/>
            <person name="Johnson J."/>
            <person name="Kravitz S."/>
            <person name="Beeson K."/>
            <person name="Sutton G."/>
            <person name="Rogers Y.-H."/>
            <person name="Friedman R."/>
            <person name="Frazier M."/>
            <person name="Venter J.C."/>
        </authorList>
    </citation>
    <scope>NUCLEOTIDE SEQUENCE [LARGE SCALE GENOMIC DNA]</scope>
    <source>
        <strain evidence="5 6">SIR-1</strain>
    </source>
</reference>
<dbReference type="AlphaFoldDB" id="A6GFN8"/>
<dbReference type="OrthoDB" id="9816010at2"/>
<name>A6GFN8_9BACT</name>
<comment type="caution">
    <text evidence="5">The sequence shown here is derived from an EMBL/GenBank/DDBJ whole genome shotgun (WGS) entry which is preliminary data.</text>
</comment>
<feature type="domain" description="HTH araC/xylS-type" evidence="4">
    <location>
        <begin position="225"/>
        <end position="327"/>
    </location>
</feature>
<evidence type="ECO:0000256" key="2">
    <source>
        <dbReference type="ARBA" id="ARBA00023125"/>
    </source>
</evidence>
<dbReference type="SUPFAM" id="SSF46689">
    <property type="entry name" value="Homeodomain-like"/>
    <property type="match status" value="1"/>
</dbReference>
<evidence type="ECO:0000256" key="3">
    <source>
        <dbReference type="ARBA" id="ARBA00023163"/>
    </source>
</evidence>
<keyword evidence="6" id="KW-1185">Reference proteome</keyword>
<protein>
    <submittedName>
        <fullName evidence="5">AraC-type DNA-binding domain-containing protein</fullName>
    </submittedName>
</protein>
<gene>
    <name evidence="5" type="ORF">PPSIR1_25966</name>
</gene>
<dbReference type="RefSeq" id="WP_006975528.1">
    <property type="nucleotide sequence ID" value="NZ_ABCS01000096.1"/>
</dbReference>
<proteinExistence type="predicted"/>
<dbReference type="PANTHER" id="PTHR47894">
    <property type="entry name" value="HTH-TYPE TRANSCRIPTIONAL REGULATOR GADX"/>
    <property type="match status" value="1"/>
</dbReference>
<evidence type="ECO:0000313" key="6">
    <source>
        <dbReference type="Proteomes" id="UP000005801"/>
    </source>
</evidence>
<dbReference type="Gene3D" id="1.10.10.60">
    <property type="entry name" value="Homeodomain-like"/>
    <property type="match status" value="1"/>
</dbReference>
<dbReference type="GO" id="GO:0000976">
    <property type="term" value="F:transcription cis-regulatory region binding"/>
    <property type="evidence" value="ECO:0007669"/>
    <property type="project" value="TreeGrafter"/>
</dbReference>
<organism evidence="5 6">
    <name type="scientific">Plesiocystis pacifica SIR-1</name>
    <dbReference type="NCBI Taxonomy" id="391625"/>
    <lineage>
        <taxon>Bacteria</taxon>
        <taxon>Pseudomonadati</taxon>
        <taxon>Myxococcota</taxon>
        <taxon>Polyangia</taxon>
        <taxon>Nannocystales</taxon>
        <taxon>Nannocystaceae</taxon>
        <taxon>Plesiocystis</taxon>
    </lineage>
</organism>
<dbReference type="SMART" id="SM00342">
    <property type="entry name" value="HTH_ARAC"/>
    <property type="match status" value="1"/>
</dbReference>